<dbReference type="Proteomes" id="UP000218209">
    <property type="component" value="Unassembled WGS sequence"/>
</dbReference>
<dbReference type="AlphaFoldDB" id="A0A1X6PDH6"/>
<keyword evidence="2" id="KW-0472">Membrane</keyword>
<feature type="region of interest" description="Disordered" evidence="1">
    <location>
        <begin position="7"/>
        <end position="28"/>
    </location>
</feature>
<keyword evidence="4" id="KW-1185">Reference proteome</keyword>
<keyword evidence="2" id="KW-0812">Transmembrane</keyword>
<dbReference type="EMBL" id="KV918801">
    <property type="protein sequence ID" value="OSX78928.1"/>
    <property type="molecule type" value="Genomic_DNA"/>
</dbReference>
<organism evidence="3 4">
    <name type="scientific">Porphyra umbilicalis</name>
    <name type="common">Purple laver</name>
    <name type="synonym">Red alga</name>
    <dbReference type="NCBI Taxonomy" id="2786"/>
    <lineage>
        <taxon>Eukaryota</taxon>
        <taxon>Rhodophyta</taxon>
        <taxon>Bangiophyceae</taxon>
        <taxon>Bangiales</taxon>
        <taxon>Bangiaceae</taxon>
        <taxon>Porphyra</taxon>
    </lineage>
</organism>
<feature type="transmembrane region" description="Helical" evidence="2">
    <location>
        <begin position="243"/>
        <end position="263"/>
    </location>
</feature>
<name>A0A1X6PDH6_PORUM</name>
<accession>A0A1X6PDH6</accession>
<evidence type="ECO:0000313" key="4">
    <source>
        <dbReference type="Proteomes" id="UP000218209"/>
    </source>
</evidence>
<proteinExistence type="predicted"/>
<gene>
    <name evidence="3" type="ORF">BU14_0094s0005</name>
</gene>
<keyword evidence="2" id="KW-1133">Transmembrane helix</keyword>
<feature type="transmembrane region" description="Helical" evidence="2">
    <location>
        <begin position="211"/>
        <end position="231"/>
    </location>
</feature>
<feature type="compositionally biased region" description="Basic residues" evidence="1">
    <location>
        <begin position="128"/>
        <end position="143"/>
    </location>
</feature>
<evidence type="ECO:0000256" key="2">
    <source>
        <dbReference type="SAM" id="Phobius"/>
    </source>
</evidence>
<feature type="transmembrane region" description="Helical" evidence="2">
    <location>
        <begin position="147"/>
        <end position="169"/>
    </location>
</feature>
<reference evidence="3 4" key="1">
    <citation type="submission" date="2017-03" db="EMBL/GenBank/DDBJ databases">
        <title>WGS assembly of Porphyra umbilicalis.</title>
        <authorList>
            <person name="Brawley S.H."/>
            <person name="Blouin N.A."/>
            <person name="Ficko-Blean E."/>
            <person name="Wheeler G.L."/>
            <person name="Lohr M."/>
            <person name="Goodson H.V."/>
            <person name="Jenkins J.W."/>
            <person name="Blaby-Haas C.E."/>
            <person name="Helliwell K.E."/>
            <person name="Chan C."/>
            <person name="Marriage T."/>
            <person name="Bhattacharya D."/>
            <person name="Klein A.S."/>
            <person name="Badis Y."/>
            <person name="Brodie J."/>
            <person name="Cao Y."/>
            <person name="Collen J."/>
            <person name="Dittami S.M."/>
            <person name="Gachon C.M."/>
            <person name="Green B.R."/>
            <person name="Karpowicz S."/>
            <person name="Kim J.W."/>
            <person name="Kudahl U."/>
            <person name="Lin S."/>
            <person name="Michel G."/>
            <person name="Mittag M."/>
            <person name="Olson B.J."/>
            <person name="Pangilinan J."/>
            <person name="Peng Y."/>
            <person name="Qiu H."/>
            <person name="Shu S."/>
            <person name="Singer J.T."/>
            <person name="Smith A.G."/>
            <person name="Sprecher B.N."/>
            <person name="Wagner V."/>
            <person name="Wang W."/>
            <person name="Wang Z.-Y."/>
            <person name="Yan J."/>
            <person name="Yarish C."/>
            <person name="Zoeuner-Riek S."/>
            <person name="Zhuang Y."/>
            <person name="Zou Y."/>
            <person name="Lindquist E.A."/>
            <person name="Grimwood J."/>
            <person name="Barry K."/>
            <person name="Rokhsar D.S."/>
            <person name="Schmutz J."/>
            <person name="Stiller J.W."/>
            <person name="Grossman A.R."/>
            <person name="Prochnik S.E."/>
        </authorList>
    </citation>
    <scope>NUCLEOTIDE SEQUENCE [LARGE SCALE GENOMIC DNA]</scope>
    <source>
        <strain evidence="3">4086291</strain>
    </source>
</reference>
<sequence>MRMAVAVEQYGRGGAASPPQPRRARGAAWRPWAVRRAAPGRVACRAFRHARPPAGRVRRRAAACGCGRLRGRPRRRCRCARRRRGAFIQASTPSAGAGGPASTTARMPPCPRVDNHPAAAASTPPRRWSARSRAPHRRRAAMRGRRSCVRAAAALLVGATALAAPPAAVGVPLPSPVGWRRPPLPPPCSTAGGLPSLTTRHVHLPIKGAHVIWVTFLTLLPWTIVAVFDAIDHTLRRRSVVALRLGVSTTCIVVAYAVGTWYVVELVALPPRDGRWDECATVLVAMFFNLWLVARNIRGCTQLAALRRLDTHFSRILHNFFVSVPNESHRRSTPAIRAALLAQPLSTLRVSSALIDNNVTSATPWLNPFAATSRTWAIAFWRAWWTQDPTGCATLSAPST</sequence>
<feature type="region of interest" description="Disordered" evidence="1">
    <location>
        <begin position="113"/>
        <end position="143"/>
    </location>
</feature>
<evidence type="ECO:0000313" key="3">
    <source>
        <dbReference type="EMBL" id="OSX78928.1"/>
    </source>
</evidence>
<evidence type="ECO:0000256" key="1">
    <source>
        <dbReference type="SAM" id="MobiDB-lite"/>
    </source>
</evidence>
<feature type="compositionally biased region" description="Low complexity" evidence="1">
    <location>
        <begin position="117"/>
        <end position="127"/>
    </location>
</feature>
<protein>
    <submittedName>
        <fullName evidence="3">Uncharacterized protein</fullName>
    </submittedName>
</protein>
<feature type="transmembrane region" description="Helical" evidence="2">
    <location>
        <begin position="275"/>
        <end position="294"/>
    </location>
</feature>